<dbReference type="SUPFAM" id="SSF54518">
    <property type="entry name" value="Tubby C-terminal domain-like"/>
    <property type="match status" value="1"/>
</dbReference>
<evidence type="ECO:0000256" key="1">
    <source>
        <dbReference type="ARBA" id="ARBA00005437"/>
    </source>
</evidence>
<dbReference type="InterPro" id="IPR025659">
    <property type="entry name" value="Tubby-like_C"/>
</dbReference>
<accession>A0A103XG21</accession>
<protein>
    <submittedName>
        <fullName evidence="2">Initiation factor 2B-related protein</fullName>
    </submittedName>
</protein>
<dbReference type="PANTHER" id="PTHR31087:SF153">
    <property type="entry name" value="PROTEIN LURP-ONE-RELATED 11"/>
    <property type="match status" value="1"/>
</dbReference>
<dbReference type="AlphaFoldDB" id="A0A103XG21"/>
<comment type="caution">
    <text evidence="2">The sequence shown here is derived from an EMBL/GenBank/DDBJ whole genome shotgun (WGS) entry which is preliminary data.</text>
</comment>
<reference evidence="2 3" key="1">
    <citation type="journal article" date="2016" name="Sci. Rep.">
        <title>The genome sequence of the outbreeding globe artichoke constructed de novo incorporating a phase-aware low-pass sequencing strategy of F1 progeny.</title>
        <authorList>
            <person name="Scaglione D."/>
            <person name="Reyes-Chin-Wo S."/>
            <person name="Acquadro A."/>
            <person name="Froenicke L."/>
            <person name="Portis E."/>
            <person name="Beitel C."/>
            <person name="Tirone M."/>
            <person name="Mauro R."/>
            <person name="Lo Monaco A."/>
            <person name="Mauromicale G."/>
            <person name="Faccioli P."/>
            <person name="Cattivelli L."/>
            <person name="Rieseberg L."/>
            <person name="Michelmore R."/>
            <person name="Lanteri S."/>
        </authorList>
    </citation>
    <scope>NUCLEOTIDE SEQUENCE [LARGE SCALE GENOMIC DNA]</scope>
    <source>
        <strain evidence="2">2C</strain>
    </source>
</reference>
<organism evidence="2 3">
    <name type="scientific">Cynara cardunculus var. scolymus</name>
    <name type="common">Globe artichoke</name>
    <name type="synonym">Cynara scolymus</name>
    <dbReference type="NCBI Taxonomy" id="59895"/>
    <lineage>
        <taxon>Eukaryota</taxon>
        <taxon>Viridiplantae</taxon>
        <taxon>Streptophyta</taxon>
        <taxon>Embryophyta</taxon>
        <taxon>Tracheophyta</taxon>
        <taxon>Spermatophyta</taxon>
        <taxon>Magnoliopsida</taxon>
        <taxon>eudicotyledons</taxon>
        <taxon>Gunneridae</taxon>
        <taxon>Pentapetalae</taxon>
        <taxon>asterids</taxon>
        <taxon>campanulids</taxon>
        <taxon>Asterales</taxon>
        <taxon>Asteraceae</taxon>
        <taxon>Carduoideae</taxon>
        <taxon>Cardueae</taxon>
        <taxon>Carduinae</taxon>
        <taxon>Cynara</taxon>
    </lineage>
</organism>
<dbReference type="InterPro" id="IPR038595">
    <property type="entry name" value="LOR_sf"/>
</dbReference>
<dbReference type="Gene3D" id="2.40.160.200">
    <property type="entry name" value="LURP1-related"/>
    <property type="match status" value="1"/>
</dbReference>
<dbReference type="OMA" id="CLMDVAG"/>
<proteinExistence type="inferred from homology"/>
<dbReference type="Pfam" id="PF04525">
    <property type="entry name" value="LOR"/>
    <property type="match status" value="1"/>
</dbReference>
<gene>
    <name evidence="2" type="ORF">Ccrd_007917</name>
</gene>
<evidence type="ECO:0000313" key="3">
    <source>
        <dbReference type="Proteomes" id="UP000243975"/>
    </source>
</evidence>
<keyword evidence="2" id="KW-0396">Initiation factor</keyword>
<dbReference type="InterPro" id="IPR007612">
    <property type="entry name" value="LOR"/>
</dbReference>
<dbReference type="STRING" id="59895.A0A103XG21"/>
<keyword evidence="3" id="KW-1185">Reference proteome</keyword>
<dbReference type="Gramene" id="KVH90105">
    <property type="protein sequence ID" value="KVH90105"/>
    <property type="gene ID" value="Ccrd_007917"/>
</dbReference>
<dbReference type="Proteomes" id="UP000243975">
    <property type="component" value="Unassembled WGS sequence"/>
</dbReference>
<evidence type="ECO:0000313" key="2">
    <source>
        <dbReference type="EMBL" id="KVH90105.1"/>
    </source>
</evidence>
<dbReference type="PANTHER" id="PTHR31087">
    <property type="match status" value="1"/>
</dbReference>
<dbReference type="GO" id="GO:0003743">
    <property type="term" value="F:translation initiation factor activity"/>
    <property type="evidence" value="ECO:0007669"/>
    <property type="project" value="UniProtKB-KW"/>
</dbReference>
<name>A0A103XG21_CYNCS</name>
<comment type="similarity">
    <text evidence="1">Belongs to the LOR family.</text>
</comment>
<keyword evidence="2" id="KW-0648">Protein biosynthesis</keyword>
<dbReference type="EMBL" id="LEKV01005118">
    <property type="protein sequence ID" value="KVH90105.1"/>
    <property type="molecule type" value="Genomic_DNA"/>
</dbReference>
<sequence>MSIYTQDSLSLTKLALNSLLLRSMARVYPQTSSSSPSPYISLKPESFTIWMKSLVFNTHGCTVYDSKGDIVYRVDNYDNKCGQEVYLMDIRGKVLFSIQQKTKFRLFGCCDGYKWDDCSSEKELWFRVRKHRSVCVNSCDHKARGCAYRIVRMDGKSEFKIVDEDQEGAVIAEIKQKQTTTGINFGNDVFTLTVQPNIDHSLIMAIVMVYGLINNQI</sequence>